<gene>
    <name evidence="1" type="ORF">K678_13965</name>
</gene>
<evidence type="ECO:0000313" key="1">
    <source>
        <dbReference type="EMBL" id="EPY00879.1"/>
    </source>
</evidence>
<organism evidence="1 2">
    <name type="scientific">Magnetospirillum fulvum MGU-K5</name>
    <dbReference type="NCBI Taxonomy" id="1316936"/>
    <lineage>
        <taxon>Bacteria</taxon>
        <taxon>Pseudomonadati</taxon>
        <taxon>Pseudomonadota</taxon>
        <taxon>Alphaproteobacteria</taxon>
        <taxon>Rhodospirillales</taxon>
        <taxon>Rhodospirillaceae</taxon>
        <taxon>Magnetospirillum</taxon>
    </lineage>
</organism>
<proteinExistence type="predicted"/>
<sequence length="139" mass="14976">MTYATQDDMVARFGETELVQLTDDTDTGKIGPRLAVALADAHQIIDGYVAGIYAVPLTPVPDLVKRWVCDITRYYLHRDAVPDLVEKNFKAAMSGVSQVARGDMTLACAGVEAEEDPAADDLATYDDAPSIMANGPWGL</sequence>
<protein>
    <recommendedName>
        <fullName evidence="3">Mu-like prophage protein gp36</fullName>
    </recommendedName>
</protein>
<dbReference type="eggNOG" id="COG4387">
    <property type="taxonomic scope" value="Bacteria"/>
</dbReference>
<dbReference type="STRING" id="1316936.K678_13965"/>
<comment type="caution">
    <text evidence="1">The sequence shown here is derived from an EMBL/GenBank/DDBJ whole genome shotgun (WGS) entry which is preliminary data.</text>
</comment>
<dbReference type="OrthoDB" id="9812088at2"/>
<dbReference type="EMBL" id="AQPH01000064">
    <property type="protein sequence ID" value="EPY00879.1"/>
    <property type="molecule type" value="Genomic_DNA"/>
</dbReference>
<accession>S9S888</accession>
<evidence type="ECO:0000313" key="2">
    <source>
        <dbReference type="Proteomes" id="UP000015350"/>
    </source>
</evidence>
<dbReference type="Pfam" id="PF07030">
    <property type="entry name" value="Phage_Mu_Gp36"/>
    <property type="match status" value="1"/>
</dbReference>
<reference evidence="1 2" key="1">
    <citation type="submission" date="2013-04" db="EMBL/GenBank/DDBJ databases">
        <authorList>
            <person name="Kuznetsov B."/>
            <person name="Ivanovsky R."/>
        </authorList>
    </citation>
    <scope>NUCLEOTIDE SEQUENCE [LARGE SCALE GENOMIC DNA]</scope>
    <source>
        <strain evidence="1 2">MGU-K5</strain>
    </source>
</reference>
<dbReference type="Proteomes" id="UP000015350">
    <property type="component" value="Unassembled WGS sequence"/>
</dbReference>
<dbReference type="InterPro" id="IPR009752">
    <property type="entry name" value="Phage_Mu_GpJ"/>
</dbReference>
<name>S9S888_MAGFU</name>
<dbReference type="RefSeq" id="WP_021133082.1">
    <property type="nucleotide sequence ID" value="NZ_AQPH01000064.1"/>
</dbReference>
<evidence type="ECO:0008006" key="3">
    <source>
        <dbReference type="Google" id="ProtNLM"/>
    </source>
</evidence>
<dbReference type="AlphaFoldDB" id="S9S888"/>